<feature type="compositionally biased region" description="Gly residues" evidence="1">
    <location>
        <begin position="94"/>
        <end position="106"/>
    </location>
</feature>
<protein>
    <submittedName>
        <fullName evidence="2">Uncharacterized protein</fullName>
    </submittedName>
</protein>
<name>A0A498H8P5_MALDO</name>
<proteinExistence type="predicted"/>
<evidence type="ECO:0000256" key="1">
    <source>
        <dbReference type="SAM" id="MobiDB-lite"/>
    </source>
</evidence>
<sequence length="164" mass="16848">MCWAGSRTHWARLTCSLPRTHTHSPGLLGLSGPALSASPGTTRQTAVAFSVEGMAVRTVEGKLLAAEELEVGPDGGGFARGGCGGIGRDTEFGAGRGRCPGAGESNGGDEEGELASNGWNSIFGEANVKCKSNFVSWGLKNCAKLLASALKQTTELVVKVVQVT</sequence>
<dbReference type="AlphaFoldDB" id="A0A498H8P5"/>
<keyword evidence="3" id="KW-1185">Reference proteome</keyword>
<reference evidence="2 3" key="1">
    <citation type="submission" date="2018-10" db="EMBL/GenBank/DDBJ databases">
        <title>A high-quality apple genome assembly.</title>
        <authorList>
            <person name="Hu J."/>
        </authorList>
    </citation>
    <scope>NUCLEOTIDE SEQUENCE [LARGE SCALE GENOMIC DNA]</scope>
    <source>
        <strain evidence="3">cv. HFTH1</strain>
        <tissue evidence="2">Young leaf</tissue>
    </source>
</reference>
<evidence type="ECO:0000313" key="2">
    <source>
        <dbReference type="EMBL" id="RXH67778.1"/>
    </source>
</evidence>
<feature type="region of interest" description="Disordered" evidence="1">
    <location>
        <begin position="94"/>
        <end position="113"/>
    </location>
</feature>
<organism evidence="2 3">
    <name type="scientific">Malus domestica</name>
    <name type="common">Apple</name>
    <name type="synonym">Pyrus malus</name>
    <dbReference type="NCBI Taxonomy" id="3750"/>
    <lineage>
        <taxon>Eukaryota</taxon>
        <taxon>Viridiplantae</taxon>
        <taxon>Streptophyta</taxon>
        <taxon>Embryophyta</taxon>
        <taxon>Tracheophyta</taxon>
        <taxon>Spermatophyta</taxon>
        <taxon>Magnoliopsida</taxon>
        <taxon>eudicotyledons</taxon>
        <taxon>Gunneridae</taxon>
        <taxon>Pentapetalae</taxon>
        <taxon>rosids</taxon>
        <taxon>fabids</taxon>
        <taxon>Rosales</taxon>
        <taxon>Rosaceae</taxon>
        <taxon>Amygdaloideae</taxon>
        <taxon>Maleae</taxon>
        <taxon>Malus</taxon>
    </lineage>
</organism>
<dbReference type="EMBL" id="RDQH01000343">
    <property type="protein sequence ID" value="RXH67778.1"/>
    <property type="molecule type" value="Genomic_DNA"/>
</dbReference>
<comment type="caution">
    <text evidence="2">The sequence shown here is derived from an EMBL/GenBank/DDBJ whole genome shotgun (WGS) entry which is preliminary data.</text>
</comment>
<evidence type="ECO:0000313" key="3">
    <source>
        <dbReference type="Proteomes" id="UP000290289"/>
    </source>
</evidence>
<dbReference type="Proteomes" id="UP000290289">
    <property type="component" value="Chromosome 17"/>
</dbReference>
<accession>A0A498H8P5</accession>
<gene>
    <name evidence="2" type="ORF">DVH24_027925</name>
</gene>